<dbReference type="InterPro" id="IPR045000">
    <property type="entry name" value="TR"/>
</dbReference>
<protein>
    <recommendedName>
        <fullName evidence="5">Tropinone reductase I</fullName>
    </recommendedName>
</protein>
<dbReference type="PRINTS" id="PR00081">
    <property type="entry name" value="GDHRDH"/>
</dbReference>
<gene>
    <name evidence="3" type="ORF">HJC23_005211</name>
</gene>
<dbReference type="FunFam" id="3.40.50.720:FF:000084">
    <property type="entry name" value="Short-chain dehydrogenase reductase"/>
    <property type="match status" value="1"/>
</dbReference>
<keyword evidence="4" id="KW-1185">Reference proteome</keyword>
<dbReference type="EMBL" id="JABMIG020000283">
    <property type="protein sequence ID" value="KAL3782537.1"/>
    <property type="molecule type" value="Genomic_DNA"/>
</dbReference>
<feature type="transmembrane region" description="Helical" evidence="2">
    <location>
        <begin position="24"/>
        <end position="42"/>
    </location>
</feature>
<keyword evidence="2" id="KW-0472">Membrane</keyword>
<dbReference type="InterPro" id="IPR036291">
    <property type="entry name" value="NAD(P)-bd_dom_sf"/>
</dbReference>
<dbReference type="PRINTS" id="PR00080">
    <property type="entry name" value="SDRFAMILY"/>
</dbReference>
<evidence type="ECO:0000313" key="3">
    <source>
        <dbReference type="EMBL" id="KAL3782537.1"/>
    </source>
</evidence>
<name>A0ABD3P478_9STRA</name>
<dbReference type="SUPFAM" id="SSF51735">
    <property type="entry name" value="NAD(P)-binding Rossmann-fold domains"/>
    <property type="match status" value="1"/>
</dbReference>
<keyword evidence="2" id="KW-0812">Transmembrane</keyword>
<dbReference type="PANTHER" id="PTHR42898">
    <property type="entry name" value="TROPINONE REDUCTASE"/>
    <property type="match status" value="1"/>
</dbReference>
<dbReference type="GO" id="GO:0016491">
    <property type="term" value="F:oxidoreductase activity"/>
    <property type="evidence" value="ECO:0007669"/>
    <property type="project" value="UniProtKB-KW"/>
</dbReference>
<dbReference type="PANTHER" id="PTHR42898:SF6">
    <property type="entry name" value="NADP-DEPENDENT MANNITOL DEHYDROGENASE"/>
    <property type="match status" value="1"/>
</dbReference>
<dbReference type="InterPro" id="IPR020904">
    <property type="entry name" value="Sc_DH/Rdtase_CS"/>
</dbReference>
<evidence type="ECO:0000313" key="4">
    <source>
        <dbReference type="Proteomes" id="UP001516023"/>
    </source>
</evidence>
<keyword evidence="2" id="KW-1133">Transmembrane helix</keyword>
<evidence type="ECO:0000256" key="1">
    <source>
        <dbReference type="ARBA" id="ARBA00023002"/>
    </source>
</evidence>
<dbReference type="Proteomes" id="UP001516023">
    <property type="component" value="Unassembled WGS sequence"/>
</dbReference>
<keyword evidence="1" id="KW-0560">Oxidoreductase</keyword>
<comment type="caution">
    <text evidence="3">The sequence shown here is derived from an EMBL/GenBank/DDBJ whole genome shotgun (WGS) entry which is preliminary data.</text>
</comment>
<organism evidence="3 4">
    <name type="scientific">Cyclotella cryptica</name>
    <dbReference type="NCBI Taxonomy" id="29204"/>
    <lineage>
        <taxon>Eukaryota</taxon>
        <taxon>Sar</taxon>
        <taxon>Stramenopiles</taxon>
        <taxon>Ochrophyta</taxon>
        <taxon>Bacillariophyta</taxon>
        <taxon>Coscinodiscophyceae</taxon>
        <taxon>Thalassiosirophycidae</taxon>
        <taxon>Stephanodiscales</taxon>
        <taxon>Stephanodiscaceae</taxon>
        <taxon>Cyclotella</taxon>
    </lineage>
</organism>
<dbReference type="Pfam" id="PF13561">
    <property type="entry name" value="adh_short_C2"/>
    <property type="match status" value="1"/>
</dbReference>
<dbReference type="PROSITE" id="PS00061">
    <property type="entry name" value="ADH_SHORT"/>
    <property type="match status" value="1"/>
</dbReference>
<reference evidence="3 4" key="1">
    <citation type="journal article" date="2020" name="G3 (Bethesda)">
        <title>Improved Reference Genome for Cyclotella cryptica CCMP332, a Model for Cell Wall Morphogenesis, Salinity Adaptation, and Lipid Production in Diatoms (Bacillariophyta).</title>
        <authorList>
            <person name="Roberts W.R."/>
            <person name="Downey K.M."/>
            <person name="Ruck E.C."/>
            <person name="Traller J.C."/>
            <person name="Alverson A.J."/>
        </authorList>
    </citation>
    <scope>NUCLEOTIDE SEQUENCE [LARGE SCALE GENOMIC DNA]</scope>
    <source>
        <strain evidence="3 4">CCMP332</strain>
    </source>
</reference>
<feature type="non-terminal residue" evidence="3">
    <location>
        <position position="1"/>
    </location>
</feature>
<proteinExistence type="predicted"/>
<accession>A0ABD3P478</accession>
<dbReference type="InterPro" id="IPR002347">
    <property type="entry name" value="SDR_fam"/>
</dbReference>
<dbReference type="Gene3D" id="3.40.50.720">
    <property type="entry name" value="NAD(P)-binding Rossmann-like Domain"/>
    <property type="match status" value="1"/>
</dbReference>
<evidence type="ECO:0008006" key="5">
    <source>
        <dbReference type="Google" id="ProtNLM"/>
    </source>
</evidence>
<dbReference type="AlphaFoldDB" id="A0ABD3P478"/>
<sequence length="329" mass="35779">EDRKVKTTTSNRGQMIPMSYSPNIPFLLLFRSFFVFHALNLFRYGNATASGSASEFGIVPPPPSSFWQLKSKNALVTGGTKGIGSAIVTQLSSLGCTVLTCSRNADELADRLYEWNDQHGLDVHGVVADVSTAEGREILRKEIESRFGGKLDILINNVGTNIRKKTSEYSEEDFVFLMKTNLESVFELSKLCYPYLKSSAGGHDTSSIVNIGSVAAVTCLKTGSIYAMTKAAMNQLTGNLACEWGPDGIRVNCVTPWYINTPLAQQVLKNEAYKASVLERTPLGRVGDPSEVASLVAFLCTPAAGYVTGQVISVDGGFSRNGYYDKFYP</sequence>
<evidence type="ECO:0000256" key="2">
    <source>
        <dbReference type="SAM" id="Phobius"/>
    </source>
</evidence>